<comment type="caution">
    <text evidence="2">The sequence shown here is derived from an EMBL/GenBank/DDBJ whole genome shotgun (WGS) entry which is preliminary data.</text>
</comment>
<dbReference type="GO" id="GO:0006779">
    <property type="term" value="P:porphyrin-containing compound biosynthetic process"/>
    <property type="evidence" value="ECO:0007669"/>
    <property type="project" value="InterPro"/>
</dbReference>
<dbReference type="InterPro" id="IPR038071">
    <property type="entry name" value="UROD/MetE-like_sf"/>
</dbReference>
<feature type="domain" description="Uroporphyrinogen decarboxylase (URO-D)" evidence="1">
    <location>
        <begin position="22"/>
        <end position="346"/>
    </location>
</feature>
<evidence type="ECO:0000259" key="1">
    <source>
        <dbReference type="Pfam" id="PF01208"/>
    </source>
</evidence>
<dbReference type="PANTHER" id="PTHR47099">
    <property type="entry name" value="METHYLCOBAMIDE:COM METHYLTRANSFERASE MTBA"/>
    <property type="match status" value="1"/>
</dbReference>
<sequence>MREAMERLKQAAVGKADCVAVTAQISHHAARLAGESTRTFYTDAETFLACQLHADELYQLDTVTTHYDLYNIEAEAMGAPMVWNANETPEADPAHRLLESVDDWRKLKPVRIGQAGRMPFILEINRRLMDLALKPKVRFCGPVTLAAKLLGVEKLIVACVTEPDRVHALMTFLTDEVIAPWIVCQREHAGDDNATAGGADAVASPPILSVAMVREFCLHYLQRLDKLVGKVRLAALWGERFLDDPREYMDIKRLAYPGTCQALDPDVTALGPALFKAYADEHDMTLVMGLDAALIEQGPVNAIRSRAQRFIDEAGRDGRFILFLNDIPYNTPPDHVHAAVAVAHQHRY</sequence>
<dbReference type="AlphaFoldDB" id="A0A0F9W1C5"/>
<reference evidence="2" key="1">
    <citation type="journal article" date="2015" name="Nature">
        <title>Complex archaea that bridge the gap between prokaryotes and eukaryotes.</title>
        <authorList>
            <person name="Spang A."/>
            <person name="Saw J.H."/>
            <person name="Jorgensen S.L."/>
            <person name="Zaremba-Niedzwiedzka K."/>
            <person name="Martijn J."/>
            <person name="Lind A.E."/>
            <person name="van Eijk R."/>
            <person name="Schleper C."/>
            <person name="Guy L."/>
            <person name="Ettema T.J."/>
        </authorList>
    </citation>
    <scope>NUCLEOTIDE SEQUENCE</scope>
</reference>
<dbReference type="InterPro" id="IPR000257">
    <property type="entry name" value="Uroporphyrinogen_deCOase"/>
</dbReference>
<proteinExistence type="predicted"/>
<dbReference type="SUPFAM" id="SSF51726">
    <property type="entry name" value="UROD/MetE-like"/>
    <property type="match status" value="1"/>
</dbReference>
<dbReference type="Gene3D" id="3.20.20.210">
    <property type="match status" value="1"/>
</dbReference>
<evidence type="ECO:0000313" key="2">
    <source>
        <dbReference type="EMBL" id="KKO11121.1"/>
    </source>
</evidence>
<dbReference type="GO" id="GO:0004853">
    <property type="term" value="F:uroporphyrinogen decarboxylase activity"/>
    <property type="evidence" value="ECO:0007669"/>
    <property type="project" value="InterPro"/>
</dbReference>
<dbReference type="Pfam" id="PF01208">
    <property type="entry name" value="URO-D"/>
    <property type="match status" value="1"/>
</dbReference>
<organism evidence="2">
    <name type="scientific">marine sediment metagenome</name>
    <dbReference type="NCBI Taxonomy" id="412755"/>
    <lineage>
        <taxon>unclassified sequences</taxon>
        <taxon>metagenomes</taxon>
        <taxon>ecological metagenomes</taxon>
    </lineage>
</organism>
<protein>
    <recommendedName>
        <fullName evidence="1">Uroporphyrinogen decarboxylase (URO-D) domain-containing protein</fullName>
    </recommendedName>
</protein>
<name>A0A0F9W1C5_9ZZZZ</name>
<gene>
    <name evidence="2" type="ORF">LCGC14_0015970</name>
</gene>
<dbReference type="InterPro" id="IPR052024">
    <property type="entry name" value="Methanogen_methyltrans"/>
</dbReference>
<dbReference type="EMBL" id="LAZR01000003">
    <property type="protein sequence ID" value="KKO11121.1"/>
    <property type="molecule type" value="Genomic_DNA"/>
</dbReference>
<accession>A0A0F9W1C5</accession>
<dbReference type="PANTHER" id="PTHR47099:SF1">
    <property type="entry name" value="METHYLCOBAMIDE:COM METHYLTRANSFERASE MTBA"/>
    <property type="match status" value="1"/>
</dbReference>